<keyword evidence="2" id="KW-1185">Reference proteome</keyword>
<organism evidence="1 2">
    <name type="scientific">Lasiodiplodia mahajangana</name>
    <dbReference type="NCBI Taxonomy" id="1108764"/>
    <lineage>
        <taxon>Eukaryota</taxon>
        <taxon>Fungi</taxon>
        <taxon>Dikarya</taxon>
        <taxon>Ascomycota</taxon>
        <taxon>Pezizomycotina</taxon>
        <taxon>Dothideomycetes</taxon>
        <taxon>Dothideomycetes incertae sedis</taxon>
        <taxon>Botryosphaeriales</taxon>
        <taxon>Botryosphaeriaceae</taxon>
        <taxon>Lasiodiplodia</taxon>
    </lineage>
</organism>
<dbReference type="Proteomes" id="UP001153332">
    <property type="component" value="Unassembled WGS sequence"/>
</dbReference>
<reference evidence="1" key="1">
    <citation type="submission" date="2022-12" db="EMBL/GenBank/DDBJ databases">
        <title>Genome Sequence of Lasiodiplodia mahajangana.</title>
        <authorList>
            <person name="Buettner E."/>
        </authorList>
    </citation>
    <scope>NUCLEOTIDE SEQUENCE</scope>
    <source>
        <strain evidence="1">VT137</strain>
    </source>
</reference>
<accession>A0ACC2JJM9</accession>
<evidence type="ECO:0000313" key="2">
    <source>
        <dbReference type="Proteomes" id="UP001153332"/>
    </source>
</evidence>
<dbReference type="EMBL" id="JAPUUL010001350">
    <property type="protein sequence ID" value="KAJ8127646.1"/>
    <property type="molecule type" value="Genomic_DNA"/>
</dbReference>
<name>A0ACC2JJM9_9PEZI</name>
<evidence type="ECO:0000313" key="1">
    <source>
        <dbReference type="EMBL" id="KAJ8127646.1"/>
    </source>
</evidence>
<protein>
    <submittedName>
        <fullName evidence="1">Uncharacterized protein</fullName>
    </submittedName>
</protein>
<proteinExistence type="predicted"/>
<sequence length="1240" mass="141314">MAQPQHRRAAAAKCTSSWTRKVKTEIFEYPSGSRTISGSRHPKLSEESRWDPFERFSKKEGRSLGLLQLNLVHAYCVRLTSWGDYLDMTAFYSGHEYRRHFLIDRERFAKFAIEQVRKDHPEDDFGTRGEIMKHESITDQSYDSGALDDLARAIRANEQQDVDAEVLRDTAPRVSKTDENESTQKISAAAQSFIAASPNSLGPPIEPCATYLNMTKCGHYGGSKSTLWRSPFFPTLDNQDGRRGLLDHQVTAIVWLLSRMLGDLPKLKIMNPITGAYNSNIVTPFDKENRDRLKGPKYFGGILADSMGLGKTLTTVALIDLMMRQRLNVVRAEDGTLKYRPILLLTPNATVANQWVQELCQVIDESTLPHIVISGNGLELRSDPFRVARLNCDEFRWWPDFLKYMWDEKDPRASRVVLITTMESWASRTCTCDDEGEWSSSFTKKGRGFSLVIVDEAYKVKNSSTKNWRSVYLLERQFTLLITATPCMNTLADLFALARLLWTAPEKHLKQNNGKWKEIERKFPGFEHLDLLDAYPQSHDFQLIAGRPSLLAKLLFKRRKSRTQDINLTRTYLRHFESLAMLKRSPATYLYADWERTEPVSLEGLFPKVENYTVDIGINEAYDREYQAVHTELLVNYLEGLKDWGGGHKRGKKCKKEEEDAKEPIMNSIRLLQIASSSLDVYDLDTIITANGHSTLAEKVAEMREKKVNMLRLAQFLVLPNETKPDTHVDWLKLATRNSPVLRYILHYINENILTRQPNEPIKKLLIIEQNLMLAFYCELVLQFLGFECRCMHAQLSFDERQALVDSFNSSERESCQIMIQLYTVGFAGTNLHKSCSRVLVASQSYSLQVQWQAIYRVIRVGQTSDVTVHRVKVKNSYHSFRESRQIEKILPELGSRAQGNTKKVLVRLLNLFQYEVDKAWNSAEGIKLRYEKNLLEDDDIEDPIPKANKKLKLSNSFKAKVKIEDKKIKAEDRKVKLEDNEGQISGDLSVLGTAGTGTASGSTFKKRKRSVIEPKIGNGDGGWFGEPEAFLALRTRDAYYEEFIELPRGARSRFSHEKNNLRRLLSYGNDNGALSTLPWKEDDLEISAVLERAIELMLRVRLGARDIAMLPFPLIDLSKAPMARRAQLQLLLANTRHTDQDLEKAGSSGWAGAKAEREAVRGIDIDNMPLGQIDRDLEAQARFGDMDTSTTAASKARMKKSSTTKVKEEESEEEPEEDWQGLVDLTSIDLTSDAEGDIY</sequence>
<comment type="caution">
    <text evidence="1">The sequence shown here is derived from an EMBL/GenBank/DDBJ whole genome shotgun (WGS) entry which is preliminary data.</text>
</comment>
<gene>
    <name evidence="1" type="ORF">O1611_g5990</name>
</gene>